<dbReference type="GO" id="GO:0017148">
    <property type="term" value="P:negative regulation of translation"/>
    <property type="evidence" value="ECO:0007669"/>
    <property type="project" value="UniProtKB-UniRule"/>
</dbReference>
<gene>
    <name evidence="2 3" type="primary">rsfS</name>
    <name evidence="3" type="ORF">EPV75_03030</name>
</gene>
<dbReference type="InterPro" id="IPR043519">
    <property type="entry name" value="NT_sf"/>
</dbReference>
<dbReference type="InterPro" id="IPR004394">
    <property type="entry name" value="Iojap/RsfS/C7orf30"/>
</dbReference>
<reference evidence="3 4" key="1">
    <citation type="journal article" date="2018" name="Environ. Microbiol.">
        <title>Genomes of ubiquitous marine and hypersaline Hydrogenovibrio, Thiomicrorhabdus and Thiomicrospira spp. encode a diversity of mechanisms to sustain chemolithoautotrophy in heterogeneous environments.</title>
        <authorList>
            <person name="Scott K.M."/>
            <person name="Williams J."/>
            <person name="Porter C.M.B."/>
            <person name="Russel S."/>
            <person name="Harmer T.L."/>
            <person name="Paul J.H."/>
            <person name="Antonen K.M."/>
            <person name="Bridges M.K."/>
            <person name="Camper G.J."/>
            <person name="Campla C.K."/>
            <person name="Casella L.G."/>
            <person name="Chase E."/>
            <person name="Conrad J.W."/>
            <person name="Cruz M.C."/>
            <person name="Dunlap D.S."/>
            <person name="Duran L."/>
            <person name="Fahsbender E.M."/>
            <person name="Goldsmith D.B."/>
            <person name="Keeley R.F."/>
            <person name="Kondoff M.R."/>
            <person name="Kussy B.I."/>
            <person name="Lane M.K."/>
            <person name="Lawler S."/>
            <person name="Leigh B.A."/>
            <person name="Lewis C."/>
            <person name="Lostal L.M."/>
            <person name="Marking D."/>
            <person name="Mancera P.A."/>
            <person name="McClenthan E.C."/>
            <person name="McIntyre E.A."/>
            <person name="Mine J.A."/>
            <person name="Modi S."/>
            <person name="Moore B.D."/>
            <person name="Morgan W.A."/>
            <person name="Nelson K.M."/>
            <person name="Nguyen K.N."/>
            <person name="Ogburn N."/>
            <person name="Parrino D.G."/>
            <person name="Pedapudi A.D."/>
            <person name="Pelham R.P."/>
            <person name="Preece A.M."/>
            <person name="Rampersad E.A."/>
            <person name="Richardson J.C."/>
            <person name="Rodgers C.M."/>
            <person name="Schaffer B.L."/>
            <person name="Sheridan N.E."/>
            <person name="Solone M.R."/>
            <person name="Staley Z.R."/>
            <person name="Tabuchi M."/>
            <person name="Waide R.J."/>
            <person name="Wanjugi P.W."/>
            <person name="Young S."/>
            <person name="Clum A."/>
            <person name="Daum C."/>
            <person name="Huntemann M."/>
            <person name="Ivanova N."/>
            <person name="Kyrpides N."/>
            <person name="Mikhailova N."/>
            <person name="Palaniappan K."/>
            <person name="Pillay M."/>
            <person name="Reddy T.B.K."/>
            <person name="Shapiro N."/>
            <person name="Stamatis D."/>
            <person name="Varghese N."/>
            <person name="Woyke T."/>
            <person name="Boden R."/>
            <person name="Freyermuth S.K."/>
            <person name="Kerfeld C.A."/>
        </authorList>
    </citation>
    <scope>NUCLEOTIDE SEQUENCE [LARGE SCALE GENOMIC DNA]</scope>
    <source>
        <strain evidence="3 4">JR-2</strain>
    </source>
</reference>
<dbReference type="PANTHER" id="PTHR21043:SF0">
    <property type="entry name" value="MITOCHONDRIAL ASSEMBLY OF RIBOSOMAL LARGE SUBUNIT PROTEIN 1"/>
    <property type="match status" value="1"/>
</dbReference>
<dbReference type="EMBL" id="CP035033">
    <property type="protein sequence ID" value="QAB14716.1"/>
    <property type="molecule type" value="Genomic_DNA"/>
</dbReference>
<evidence type="ECO:0000313" key="4">
    <source>
        <dbReference type="Proteomes" id="UP000285478"/>
    </source>
</evidence>
<sequence>MMDLQQMEDLIVSTLEDSKARDIQVLDVAGLCSFTDRMVVATGTSTTHVKSTGNALAQAFKDAGEPPIGVEAGPEPDWVLVDLGGAVVHIMTESARAHYQLEKLWNIKPGEASEKSSVNA</sequence>
<keyword evidence="2" id="KW-0963">Cytoplasm</keyword>
<dbReference type="Gene3D" id="3.30.460.10">
    <property type="entry name" value="Beta Polymerase, domain 2"/>
    <property type="match status" value="1"/>
</dbReference>
<evidence type="ECO:0000256" key="2">
    <source>
        <dbReference type="HAMAP-Rule" id="MF_01477"/>
    </source>
</evidence>
<keyword evidence="2" id="KW-0678">Repressor</keyword>
<evidence type="ECO:0000256" key="1">
    <source>
        <dbReference type="ARBA" id="ARBA00010574"/>
    </source>
</evidence>
<protein>
    <recommendedName>
        <fullName evidence="2">Ribosomal silencing factor RsfS</fullName>
    </recommendedName>
</protein>
<comment type="subcellular location">
    <subcellularLocation>
        <location evidence="2">Cytoplasm</location>
    </subcellularLocation>
</comment>
<dbReference type="GO" id="GO:0043023">
    <property type="term" value="F:ribosomal large subunit binding"/>
    <property type="evidence" value="ECO:0007669"/>
    <property type="project" value="TreeGrafter"/>
</dbReference>
<keyword evidence="2" id="KW-0810">Translation regulation</keyword>
<dbReference type="GO" id="GO:0005737">
    <property type="term" value="C:cytoplasm"/>
    <property type="evidence" value="ECO:0007669"/>
    <property type="project" value="UniProtKB-SubCell"/>
</dbReference>
<dbReference type="RefSeq" id="WP_128384422.1">
    <property type="nucleotide sequence ID" value="NZ_CP035033.1"/>
</dbReference>
<organism evidence="3 4">
    <name type="scientific">Hydrogenovibrio thermophilus</name>
    <dbReference type="NCBI Taxonomy" id="265883"/>
    <lineage>
        <taxon>Bacteria</taxon>
        <taxon>Pseudomonadati</taxon>
        <taxon>Pseudomonadota</taxon>
        <taxon>Gammaproteobacteria</taxon>
        <taxon>Thiotrichales</taxon>
        <taxon>Piscirickettsiaceae</taxon>
        <taxon>Hydrogenovibrio</taxon>
    </lineage>
</organism>
<dbReference type="PANTHER" id="PTHR21043">
    <property type="entry name" value="IOJAP SUPERFAMILY ORTHOLOG"/>
    <property type="match status" value="1"/>
</dbReference>
<accession>A0A410H1D0</accession>
<name>A0A410H1D0_9GAMM</name>
<evidence type="ECO:0000313" key="3">
    <source>
        <dbReference type="EMBL" id="QAB14716.1"/>
    </source>
</evidence>
<dbReference type="GO" id="GO:0042256">
    <property type="term" value="P:cytosolic ribosome assembly"/>
    <property type="evidence" value="ECO:0007669"/>
    <property type="project" value="UniProtKB-UniRule"/>
</dbReference>
<dbReference type="NCBIfam" id="TIGR00090">
    <property type="entry name" value="rsfS_iojap_ybeB"/>
    <property type="match status" value="1"/>
</dbReference>
<dbReference type="GO" id="GO:0090071">
    <property type="term" value="P:negative regulation of ribosome biogenesis"/>
    <property type="evidence" value="ECO:0007669"/>
    <property type="project" value="UniProtKB-UniRule"/>
</dbReference>
<dbReference type="AlphaFoldDB" id="A0A410H1D0"/>
<dbReference type="Proteomes" id="UP000285478">
    <property type="component" value="Chromosome"/>
</dbReference>
<dbReference type="Pfam" id="PF02410">
    <property type="entry name" value="RsfS"/>
    <property type="match status" value="1"/>
</dbReference>
<comment type="function">
    <text evidence="2">Functions as a ribosomal silencing factor. Interacts with ribosomal protein uL14 (rplN), blocking formation of intersubunit bridge B8. Prevents association of the 30S and 50S ribosomal subunits and the formation of functional ribosomes, thus repressing translation.</text>
</comment>
<comment type="subunit">
    <text evidence="2">Interacts with ribosomal protein uL14 (rplN).</text>
</comment>
<proteinExistence type="inferred from homology"/>
<comment type="similarity">
    <text evidence="1 2">Belongs to the Iojap/RsfS family.</text>
</comment>
<dbReference type="SUPFAM" id="SSF81301">
    <property type="entry name" value="Nucleotidyltransferase"/>
    <property type="match status" value="1"/>
</dbReference>
<dbReference type="KEGG" id="htr:EPV75_03030"/>
<dbReference type="HAMAP" id="MF_01477">
    <property type="entry name" value="Iojap_RsfS"/>
    <property type="match status" value="1"/>
</dbReference>
<keyword evidence="4" id="KW-1185">Reference proteome</keyword>